<organism evidence="3 4">
    <name type="scientific">Dichotomopilus funicola</name>
    <dbReference type="NCBI Taxonomy" id="1934379"/>
    <lineage>
        <taxon>Eukaryota</taxon>
        <taxon>Fungi</taxon>
        <taxon>Dikarya</taxon>
        <taxon>Ascomycota</taxon>
        <taxon>Pezizomycotina</taxon>
        <taxon>Sordariomycetes</taxon>
        <taxon>Sordariomycetidae</taxon>
        <taxon>Sordariales</taxon>
        <taxon>Chaetomiaceae</taxon>
        <taxon>Dichotomopilus</taxon>
    </lineage>
</organism>
<keyword evidence="2" id="KW-0732">Signal</keyword>
<sequence>MHFQLLSALFFSGLAVAGPVACRQAPTPTPSAAPPAGSAGTTSSSGVDLAKAIAAVMPSANSCSGADFPDECRTAEQAAPFISKACADLSNGECAATVAVMGLESGDLKFKHNVSPGRPGQGTANMMQIDFITKYATDLFGAGKVSGKAPNDILALVTPDATNFGSAAWFLKTQCPNVRDTLKAGTDQGWLAFNECIGVSGASGDRMAYWTRAKQAFNL</sequence>
<feature type="signal peptide" evidence="2">
    <location>
        <begin position="1"/>
        <end position="17"/>
    </location>
</feature>
<protein>
    <recommendedName>
        <fullName evidence="5">Lysozyme</fullName>
    </recommendedName>
</protein>
<accession>A0AAN6ZMP6</accession>
<evidence type="ECO:0000256" key="2">
    <source>
        <dbReference type="SAM" id="SignalP"/>
    </source>
</evidence>
<feature type="chain" id="PRO_5042995682" description="Lysozyme" evidence="2">
    <location>
        <begin position="18"/>
        <end position="219"/>
    </location>
</feature>
<comment type="caution">
    <text evidence="3">The sequence shown here is derived from an EMBL/GenBank/DDBJ whole genome shotgun (WGS) entry which is preliminary data.</text>
</comment>
<keyword evidence="4" id="KW-1185">Reference proteome</keyword>
<dbReference type="GeneID" id="87817495"/>
<reference evidence="3" key="1">
    <citation type="journal article" date="2023" name="Mol. Phylogenet. Evol.">
        <title>Genome-scale phylogeny and comparative genomics of the fungal order Sordariales.</title>
        <authorList>
            <person name="Hensen N."/>
            <person name="Bonometti L."/>
            <person name="Westerberg I."/>
            <person name="Brannstrom I.O."/>
            <person name="Guillou S."/>
            <person name="Cros-Aarteil S."/>
            <person name="Calhoun S."/>
            <person name="Haridas S."/>
            <person name="Kuo A."/>
            <person name="Mondo S."/>
            <person name="Pangilinan J."/>
            <person name="Riley R."/>
            <person name="LaButti K."/>
            <person name="Andreopoulos B."/>
            <person name="Lipzen A."/>
            <person name="Chen C."/>
            <person name="Yan M."/>
            <person name="Daum C."/>
            <person name="Ng V."/>
            <person name="Clum A."/>
            <person name="Steindorff A."/>
            <person name="Ohm R.A."/>
            <person name="Martin F."/>
            <person name="Silar P."/>
            <person name="Natvig D.O."/>
            <person name="Lalanne C."/>
            <person name="Gautier V."/>
            <person name="Ament-Velasquez S.L."/>
            <person name="Kruys A."/>
            <person name="Hutchinson M.I."/>
            <person name="Powell A.J."/>
            <person name="Barry K."/>
            <person name="Miller A.N."/>
            <person name="Grigoriev I.V."/>
            <person name="Debuchy R."/>
            <person name="Gladieux P."/>
            <person name="Hiltunen Thoren M."/>
            <person name="Johannesson H."/>
        </authorList>
    </citation>
    <scope>NUCLEOTIDE SEQUENCE</scope>
    <source>
        <strain evidence="3">CBS 141.50</strain>
    </source>
</reference>
<evidence type="ECO:0000256" key="1">
    <source>
        <dbReference type="SAM" id="MobiDB-lite"/>
    </source>
</evidence>
<proteinExistence type="predicted"/>
<evidence type="ECO:0008006" key="5">
    <source>
        <dbReference type="Google" id="ProtNLM"/>
    </source>
</evidence>
<feature type="compositionally biased region" description="Low complexity" evidence="1">
    <location>
        <begin position="34"/>
        <end position="44"/>
    </location>
</feature>
<feature type="region of interest" description="Disordered" evidence="1">
    <location>
        <begin position="24"/>
        <end position="44"/>
    </location>
</feature>
<gene>
    <name evidence="3" type="ORF">C8A04DRAFT_29107</name>
</gene>
<evidence type="ECO:0000313" key="3">
    <source>
        <dbReference type="EMBL" id="KAK4143289.1"/>
    </source>
</evidence>
<dbReference type="RefSeq" id="XP_062636660.1">
    <property type="nucleotide sequence ID" value="XM_062780882.1"/>
</dbReference>
<name>A0AAN6ZMP6_9PEZI</name>
<reference evidence="3" key="2">
    <citation type="submission" date="2023-05" db="EMBL/GenBank/DDBJ databases">
        <authorList>
            <consortium name="Lawrence Berkeley National Laboratory"/>
            <person name="Steindorff A."/>
            <person name="Hensen N."/>
            <person name="Bonometti L."/>
            <person name="Westerberg I."/>
            <person name="Brannstrom I.O."/>
            <person name="Guillou S."/>
            <person name="Cros-Aarteil S."/>
            <person name="Calhoun S."/>
            <person name="Haridas S."/>
            <person name="Kuo A."/>
            <person name="Mondo S."/>
            <person name="Pangilinan J."/>
            <person name="Riley R."/>
            <person name="Labutti K."/>
            <person name="Andreopoulos B."/>
            <person name="Lipzen A."/>
            <person name="Chen C."/>
            <person name="Yanf M."/>
            <person name="Daum C."/>
            <person name="Ng V."/>
            <person name="Clum A."/>
            <person name="Ohm R."/>
            <person name="Martin F."/>
            <person name="Silar P."/>
            <person name="Natvig D."/>
            <person name="Lalanne C."/>
            <person name="Gautier V."/>
            <person name="Ament-Velasquez S.L."/>
            <person name="Kruys A."/>
            <person name="Hutchinson M.I."/>
            <person name="Powell A.J."/>
            <person name="Barry K."/>
            <person name="Miller A.N."/>
            <person name="Grigoriev I.V."/>
            <person name="Debuchy R."/>
            <person name="Gladieux P."/>
            <person name="Thoren M.H."/>
            <person name="Johannesson H."/>
        </authorList>
    </citation>
    <scope>NUCLEOTIDE SEQUENCE</scope>
    <source>
        <strain evidence="3">CBS 141.50</strain>
    </source>
</reference>
<evidence type="ECO:0000313" key="4">
    <source>
        <dbReference type="Proteomes" id="UP001302676"/>
    </source>
</evidence>
<dbReference type="EMBL" id="MU853588">
    <property type="protein sequence ID" value="KAK4143289.1"/>
    <property type="molecule type" value="Genomic_DNA"/>
</dbReference>
<dbReference type="Proteomes" id="UP001302676">
    <property type="component" value="Unassembled WGS sequence"/>
</dbReference>
<dbReference type="AlphaFoldDB" id="A0AAN6ZMP6"/>